<protein>
    <recommendedName>
        <fullName evidence="1">YMC020W-like alpha/beta hydrolase domain-containing protein</fullName>
    </recommendedName>
</protein>
<reference evidence="2 3" key="1">
    <citation type="journal article" date="2011" name="Proc. Natl. Acad. Sci. U.S.A.">
        <title>Comparative genomics of xylose-fermenting fungi for enhanced biofuel production.</title>
        <authorList>
            <person name="Wohlbach D.J."/>
            <person name="Kuo A."/>
            <person name="Sato T.K."/>
            <person name="Potts K.M."/>
            <person name="Salamov A.A."/>
            <person name="LaButti K.M."/>
            <person name="Sun H."/>
            <person name="Clum A."/>
            <person name="Pangilinan J.L."/>
            <person name="Lindquist E.A."/>
            <person name="Lucas S."/>
            <person name="Lapidus A."/>
            <person name="Jin M."/>
            <person name="Gunawan C."/>
            <person name="Balan V."/>
            <person name="Dale B.E."/>
            <person name="Jeffries T.W."/>
            <person name="Zinkel R."/>
            <person name="Barry K.W."/>
            <person name="Grigoriev I.V."/>
            <person name="Gasch A.P."/>
        </authorList>
    </citation>
    <scope>NUCLEOTIDE SEQUENCE [LARGE SCALE GENOMIC DNA]</scope>
    <source>
        <strain evidence="3">ATCC 10573 / BCRC 21748 / CBS 615 / JCM 9827 / NBRC 10315 / NRRL Y-1498 / VKM Y-70</strain>
    </source>
</reference>
<organism evidence="3">
    <name type="scientific">Candida tenuis (strain ATCC 10573 / BCRC 21748 / CBS 615 / JCM 9827 / NBRC 10315 / NRRL Y-1498 / VKM Y-70)</name>
    <name type="common">Yeast</name>
    <name type="synonym">Yamadazyma tenuis</name>
    <dbReference type="NCBI Taxonomy" id="590646"/>
    <lineage>
        <taxon>Eukaryota</taxon>
        <taxon>Fungi</taxon>
        <taxon>Dikarya</taxon>
        <taxon>Ascomycota</taxon>
        <taxon>Saccharomycotina</taxon>
        <taxon>Pichiomycetes</taxon>
        <taxon>Debaryomycetaceae</taxon>
        <taxon>Yamadazyma</taxon>
    </lineage>
</organism>
<dbReference type="AlphaFoldDB" id="G3B028"/>
<dbReference type="OrthoDB" id="5598028at2759"/>
<dbReference type="SUPFAM" id="SSF53474">
    <property type="entry name" value="alpha/beta-Hydrolases"/>
    <property type="match status" value="1"/>
</dbReference>
<dbReference type="Gene3D" id="3.40.50.1820">
    <property type="entry name" value="alpha/beta hydrolase"/>
    <property type="match status" value="1"/>
</dbReference>
<proteinExistence type="predicted"/>
<dbReference type="KEGG" id="cten:18245605"/>
<dbReference type="Pfam" id="PF26147">
    <property type="entry name" value="AB_HYDROLASE_YMC0-YMC35"/>
    <property type="match status" value="1"/>
</dbReference>
<feature type="domain" description="YMC020W-like alpha/beta hydrolase" evidence="1">
    <location>
        <begin position="2"/>
        <end position="321"/>
    </location>
</feature>
<name>G3B028_CANTC</name>
<dbReference type="HOGENOM" id="CLU_010834_2_0_1"/>
<dbReference type="eggNOG" id="ENOG502RJSV">
    <property type="taxonomic scope" value="Eukaryota"/>
</dbReference>
<evidence type="ECO:0000313" key="3">
    <source>
        <dbReference type="Proteomes" id="UP000000707"/>
    </source>
</evidence>
<dbReference type="PANTHER" id="PTHR47349:SF1">
    <property type="entry name" value="AER328WP"/>
    <property type="match status" value="1"/>
</dbReference>
<dbReference type="InterPro" id="IPR029058">
    <property type="entry name" value="AB_hydrolase_fold"/>
</dbReference>
<evidence type="ECO:0000259" key="1">
    <source>
        <dbReference type="Pfam" id="PF26147"/>
    </source>
</evidence>
<dbReference type="GeneID" id="18245605"/>
<dbReference type="PANTHER" id="PTHR47349">
    <property type="entry name" value="CHROMOSOME 8, WHOLE GENOME SHOTGUN SEQUENCE"/>
    <property type="match status" value="1"/>
</dbReference>
<feature type="non-terminal residue" evidence="2">
    <location>
        <position position="1"/>
    </location>
</feature>
<sequence>KIVIIGVHSFLPTKFVKSMIGQTTGNSIRVVDAATKAVEAWVRSDTEPGFESMYHIETIALEGQGTVSERVERSAALLNNWADLIHECDFLYVVGHSHGAIVAIELLAYLLRSESPISISGSKVGLLSMAGPINGPISQLETKIVVRAYTQRENEVLSELVQLSKPESAESERLQQALNTLVTHNVKVTLAASTTDQLVPIDSALATTWYHPNIYRCVYIDDGPISIPPFVASLWNLVLVARNIGHLEHGIAKDLSERCVGRPPGGGHNRIVSQAGVHETALRFALETTNLSRQRDLMVIPSAYDGQTSLYKLPWTVRELVHDVLQTKHITAFKLVEELVSSFQTWEDVGKQWKDFKFALEAIDNADGEELLT</sequence>
<accession>G3B028</accession>
<dbReference type="Proteomes" id="UP000000707">
    <property type="component" value="Unassembled WGS sequence"/>
</dbReference>
<evidence type="ECO:0000313" key="2">
    <source>
        <dbReference type="EMBL" id="EGV65299.1"/>
    </source>
</evidence>
<gene>
    <name evidence="2" type="ORF">CANTEDRAFT_103083</name>
</gene>
<dbReference type="EMBL" id="GL996514">
    <property type="protein sequence ID" value="EGV65299.1"/>
    <property type="molecule type" value="Genomic_DNA"/>
</dbReference>
<dbReference type="InterPro" id="IPR058934">
    <property type="entry name" value="YMC020W-like"/>
</dbReference>
<dbReference type="InterPro" id="IPR058933">
    <property type="entry name" value="YMC020W-like_ab_hydrolase"/>
</dbReference>
<keyword evidence="3" id="KW-1185">Reference proteome</keyword>